<comment type="caution">
    <text evidence="2">The sequence shown here is derived from an EMBL/GenBank/DDBJ whole genome shotgun (WGS) entry which is preliminary data.</text>
</comment>
<dbReference type="AlphaFoldDB" id="A0A1F6D8R0"/>
<name>A0A1F6D8R0_9BACT</name>
<keyword evidence="1" id="KW-1133">Transmembrane helix</keyword>
<feature type="transmembrane region" description="Helical" evidence="1">
    <location>
        <begin position="47"/>
        <end position="76"/>
    </location>
</feature>
<organism evidence="2 3">
    <name type="scientific">Candidatus Kaiserbacteria bacterium RIFCSPHIGHO2_01_FULL_55_17</name>
    <dbReference type="NCBI Taxonomy" id="1798484"/>
    <lineage>
        <taxon>Bacteria</taxon>
        <taxon>Candidatus Kaiseribacteriota</taxon>
    </lineage>
</organism>
<sequence>MEKKMNKSRLRLVDENGVGTWQLMLAIWLSPAIILAAFGFFQAPEGAALKFIILGGLVGLAIFPAALLVFLIAVMFSR</sequence>
<dbReference type="Proteomes" id="UP000177958">
    <property type="component" value="Unassembled WGS sequence"/>
</dbReference>
<feature type="transmembrane region" description="Helical" evidence="1">
    <location>
        <begin position="21"/>
        <end position="41"/>
    </location>
</feature>
<reference evidence="2 3" key="1">
    <citation type="journal article" date="2016" name="Nat. Commun.">
        <title>Thousands of microbial genomes shed light on interconnected biogeochemical processes in an aquifer system.</title>
        <authorList>
            <person name="Anantharaman K."/>
            <person name="Brown C.T."/>
            <person name="Hug L.A."/>
            <person name="Sharon I."/>
            <person name="Castelle C.J."/>
            <person name="Probst A.J."/>
            <person name="Thomas B.C."/>
            <person name="Singh A."/>
            <person name="Wilkins M.J."/>
            <person name="Karaoz U."/>
            <person name="Brodie E.L."/>
            <person name="Williams K.H."/>
            <person name="Hubbard S.S."/>
            <person name="Banfield J.F."/>
        </authorList>
    </citation>
    <scope>NUCLEOTIDE SEQUENCE [LARGE SCALE GENOMIC DNA]</scope>
</reference>
<proteinExistence type="predicted"/>
<evidence type="ECO:0000256" key="1">
    <source>
        <dbReference type="SAM" id="Phobius"/>
    </source>
</evidence>
<evidence type="ECO:0000313" key="3">
    <source>
        <dbReference type="Proteomes" id="UP000177958"/>
    </source>
</evidence>
<gene>
    <name evidence="2" type="ORF">A2853_00525</name>
</gene>
<keyword evidence="1" id="KW-0472">Membrane</keyword>
<dbReference type="EMBL" id="MFKX01000010">
    <property type="protein sequence ID" value="OGG57843.1"/>
    <property type="molecule type" value="Genomic_DNA"/>
</dbReference>
<protein>
    <submittedName>
        <fullName evidence="2">Uncharacterized protein</fullName>
    </submittedName>
</protein>
<keyword evidence="1" id="KW-0812">Transmembrane</keyword>
<accession>A0A1F6D8R0</accession>
<evidence type="ECO:0000313" key="2">
    <source>
        <dbReference type="EMBL" id="OGG57843.1"/>
    </source>
</evidence>